<protein>
    <recommendedName>
        <fullName evidence="9">signal-recognition-particle GTPase</fullName>
        <ecNumber evidence="9">3.6.5.4</ecNumber>
    </recommendedName>
</protein>
<keyword evidence="3" id="KW-0547">Nucleotide-binding</keyword>
<comment type="subcellular location">
    <subcellularLocation>
        <location evidence="1">Cell inner membrane</location>
        <topology evidence="1">Peripheral membrane protein</topology>
        <orientation evidence="1">Cytoplasmic side</orientation>
    </subcellularLocation>
</comment>
<evidence type="ECO:0000256" key="1">
    <source>
        <dbReference type="ARBA" id="ARBA00004515"/>
    </source>
</evidence>
<keyword evidence="4" id="KW-0378">Hydrolase</keyword>
<dbReference type="NCBIfam" id="TIGR00959">
    <property type="entry name" value="ffh"/>
    <property type="match status" value="1"/>
</dbReference>
<sequence length="442" mass="47477">MLEFIQEKLGKALSSLTGKGLLTEADVDAALRELRVSLLEADVALPAIKHLMATVRERAVGEAVLKGANAGQQVVKIVYDALVELLGTETPLELKVAPPAVILMCGLQGGGKTTTSGKLAKWLKDNQKKTVMLASLDVYRPAAIEQLKILADKTGAISFDHDSRDVMVRAKAAMADAKKQSVDVLIVDTAGRLAIDETLMTELVTVRDFVKPAASLLVADGQTGQVAVDVAKAFHEKMDLTGLVLTRMDGDARGGAALSMRHITGVPILFLGMGEQVGALEAFRPEGLAGRILGQGDVVALVGKLQAAASSEDGAKLEEKMMSGKSLDMTDLKKQMLMMKKMGGMTGMLDLLPGMGALKNKIDPSKVDDKIILRQIAVIDSMTAQERKNPAILNAKRRIRIAKGCGLTVHDVNKVVKMHEQMNQMTKMMRSGQLQKMMSKMK</sequence>
<dbReference type="InterPro" id="IPR027417">
    <property type="entry name" value="P-loop_NTPase"/>
</dbReference>
<reference evidence="12 13" key="1">
    <citation type="journal article" date="2017" name="Nat. Commun.">
        <title>In situ click chemistry generation of cyclooxygenase-2 inhibitors.</title>
        <authorList>
            <person name="Bhardwaj A."/>
            <person name="Kaur J."/>
            <person name="Wuest M."/>
            <person name="Wuest F."/>
        </authorList>
    </citation>
    <scope>NUCLEOTIDE SEQUENCE [LARGE SCALE GENOMIC DNA]</scope>
    <source>
        <strain evidence="12">S2_018_000_R2_106</strain>
    </source>
</reference>
<dbReference type="InterPro" id="IPR042101">
    <property type="entry name" value="SRP54_N_sf"/>
</dbReference>
<comment type="caution">
    <text evidence="12">The sequence shown here is derived from an EMBL/GenBank/DDBJ whole genome shotgun (WGS) entry which is preliminary data.</text>
</comment>
<comment type="catalytic activity">
    <reaction evidence="10">
        <text>GTP + H2O = GDP + phosphate + H(+)</text>
        <dbReference type="Rhea" id="RHEA:19669"/>
        <dbReference type="ChEBI" id="CHEBI:15377"/>
        <dbReference type="ChEBI" id="CHEBI:15378"/>
        <dbReference type="ChEBI" id="CHEBI:37565"/>
        <dbReference type="ChEBI" id="CHEBI:43474"/>
        <dbReference type="ChEBI" id="CHEBI:58189"/>
        <dbReference type="EC" id="3.6.5.4"/>
    </reaction>
</comment>
<dbReference type="InterPro" id="IPR022941">
    <property type="entry name" value="SRP54"/>
</dbReference>
<evidence type="ECO:0000259" key="11">
    <source>
        <dbReference type="PROSITE" id="PS00300"/>
    </source>
</evidence>
<evidence type="ECO:0000256" key="7">
    <source>
        <dbReference type="ARBA" id="ARBA00023135"/>
    </source>
</evidence>
<dbReference type="InterPro" id="IPR013822">
    <property type="entry name" value="Signal_recog_particl_SRP54_hlx"/>
</dbReference>
<dbReference type="InterPro" id="IPR000897">
    <property type="entry name" value="SRP54_GTPase_dom"/>
</dbReference>
<organism evidence="12 13">
    <name type="scientific">Blastochloris viridis</name>
    <name type="common">Rhodopseudomonas viridis</name>
    <dbReference type="NCBI Taxonomy" id="1079"/>
    <lineage>
        <taxon>Bacteria</taxon>
        <taxon>Pseudomonadati</taxon>
        <taxon>Pseudomonadota</taxon>
        <taxon>Alphaproteobacteria</taxon>
        <taxon>Hyphomicrobiales</taxon>
        <taxon>Blastochloridaceae</taxon>
        <taxon>Blastochloris</taxon>
    </lineage>
</organism>
<dbReference type="PANTHER" id="PTHR11564:SF5">
    <property type="entry name" value="SIGNAL RECOGNITION PARTICLE SUBUNIT SRP54"/>
    <property type="match status" value="1"/>
</dbReference>
<dbReference type="EC" id="3.6.5.4" evidence="9"/>
<dbReference type="GO" id="GO:0005525">
    <property type="term" value="F:GTP binding"/>
    <property type="evidence" value="ECO:0007669"/>
    <property type="project" value="UniProtKB-KW"/>
</dbReference>
<evidence type="ECO:0000313" key="12">
    <source>
        <dbReference type="EMBL" id="TKW61850.1"/>
    </source>
</evidence>
<evidence type="ECO:0000256" key="6">
    <source>
        <dbReference type="ARBA" id="ARBA00023134"/>
    </source>
</evidence>
<evidence type="ECO:0000256" key="4">
    <source>
        <dbReference type="ARBA" id="ARBA00022801"/>
    </source>
</evidence>
<dbReference type="GO" id="GO:0006614">
    <property type="term" value="P:SRP-dependent cotranslational protein targeting to membrane"/>
    <property type="evidence" value="ECO:0007669"/>
    <property type="project" value="InterPro"/>
</dbReference>
<dbReference type="Proteomes" id="UP000320948">
    <property type="component" value="Unassembled WGS sequence"/>
</dbReference>
<evidence type="ECO:0000256" key="3">
    <source>
        <dbReference type="ARBA" id="ARBA00022741"/>
    </source>
</evidence>
<dbReference type="Gene3D" id="1.10.260.30">
    <property type="entry name" value="Signal recognition particle, SRP54 subunit, M-domain"/>
    <property type="match status" value="1"/>
</dbReference>
<dbReference type="SUPFAM" id="SSF52540">
    <property type="entry name" value="P-loop containing nucleoside triphosphate hydrolases"/>
    <property type="match status" value="1"/>
</dbReference>
<dbReference type="PROSITE" id="PS00300">
    <property type="entry name" value="SRP54"/>
    <property type="match status" value="1"/>
</dbReference>
<dbReference type="SMART" id="SM00963">
    <property type="entry name" value="SRP54_N"/>
    <property type="match status" value="1"/>
</dbReference>
<dbReference type="Gene3D" id="3.40.50.300">
    <property type="entry name" value="P-loop containing nucleotide triphosphate hydrolases"/>
    <property type="match status" value="1"/>
</dbReference>
<dbReference type="PANTHER" id="PTHR11564">
    <property type="entry name" value="SIGNAL RECOGNITION PARTICLE 54K PROTEIN SRP54"/>
    <property type="match status" value="1"/>
</dbReference>
<dbReference type="InterPro" id="IPR004780">
    <property type="entry name" value="SRP"/>
</dbReference>
<dbReference type="AlphaFoldDB" id="A0A6N4R672"/>
<evidence type="ECO:0000256" key="9">
    <source>
        <dbReference type="ARBA" id="ARBA00035672"/>
    </source>
</evidence>
<evidence type="ECO:0000313" key="13">
    <source>
        <dbReference type="Proteomes" id="UP000320948"/>
    </source>
</evidence>
<dbReference type="InterPro" id="IPR004125">
    <property type="entry name" value="Signal_recog_particle_SRP54_M"/>
</dbReference>
<gene>
    <name evidence="12" type="ORF">DI628_04315</name>
</gene>
<dbReference type="Gene3D" id="1.20.120.140">
    <property type="entry name" value="Signal recognition particle SRP54, nucleotide-binding domain"/>
    <property type="match status" value="1"/>
</dbReference>
<dbReference type="GO" id="GO:0005886">
    <property type="term" value="C:plasma membrane"/>
    <property type="evidence" value="ECO:0007669"/>
    <property type="project" value="UniProtKB-SubCell"/>
</dbReference>
<dbReference type="InterPro" id="IPR003593">
    <property type="entry name" value="AAA+_ATPase"/>
</dbReference>
<dbReference type="Pfam" id="PF00448">
    <property type="entry name" value="SRP54"/>
    <property type="match status" value="1"/>
</dbReference>
<dbReference type="InterPro" id="IPR036891">
    <property type="entry name" value="Signal_recog_part_SRP54_M_sf"/>
</dbReference>
<keyword evidence="8" id="KW-0687">Ribonucleoprotein</keyword>
<dbReference type="Pfam" id="PF02881">
    <property type="entry name" value="SRP54_N"/>
    <property type="match status" value="1"/>
</dbReference>
<dbReference type="SMART" id="SM00962">
    <property type="entry name" value="SRP54"/>
    <property type="match status" value="1"/>
</dbReference>
<keyword evidence="6" id="KW-0342">GTP-binding</keyword>
<proteinExistence type="inferred from homology"/>
<dbReference type="GO" id="GO:0003924">
    <property type="term" value="F:GTPase activity"/>
    <property type="evidence" value="ECO:0007669"/>
    <property type="project" value="InterPro"/>
</dbReference>
<keyword evidence="7" id="KW-0733">Signal recognition particle</keyword>
<accession>A0A6N4R672</accession>
<comment type="similarity">
    <text evidence="2">Belongs to the GTP-binding SRP family. SRP54 subfamily.</text>
</comment>
<keyword evidence="5" id="KW-0694">RNA-binding</keyword>
<dbReference type="GO" id="GO:0008312">
    <property type="term" value="F:7S RNA binding"/>
    <property type="evidence" value="ECO:0007669"/>
    <property type="project" value="InterPro"/>
</dbReference>
<evidence type="ECO:0000256" key="8">
    <source>
        <dbReference type="ARBA" id="ARBA00023274"/>
    </source>
</evidence>
<dbReference type="SMART" id="SM00382">
    <property type="entry name" value="AAA"/>
    <property type="match status" value="1"/>
</dbReference>
<dbReference type="SUPFAM" id="SSF47446">
    <property type="entry name" value="Signal peptide-binding domain"/>
    <property type="match status" value="1"/>
</dbReference>
<dbReference type="EMBL" id="VAFM01000001">
    <property type="protein sequence ID" value="TKW61850.1"/>
    <property type="molecule type" value="Genomic_DNA"/>
</dbReference>
<evidence type="ECO:0000256" key="2">
    <source>
        <dbReference type="ARBA" id="ARBA00005450"/>
    </source>
</evidence>
<evidence type="ECO:0000256" key="5">
    <source>
        <dbReference type="ARBA" id="ARBA00022884"/>
    </source>
</evidence>
<dbReference type="GO" id="GO:0048500">
    <property type="term" value="C:signal recognition particle"/>
    <property type="evidence" value="ECO:0007669"/>
    <property type="project" value="InterPro"/>
</dbReference>
<evidence type="ECO:0000256" key="10">
    <source>
        <dbReference type="ARBA" id="ARBA00048027"/>
    </source>
</evidence>
<feature type="domain" description="SRP54-type proteins GTP-binding" evidence="11">
    <location>
        <begin position="267"/>
        <end position="280"/>
    </location>
</feature>
<name>A0A6N4R672_BLAVI</name>
<dbReference type="Pfam" id="PF02978">
    <property type="entry name" value="SRP_SPB"/>
    <property type="match status" value="1"/>
</dbReference>